<evidence type="ECO:0000313" key="2">
    <source>
        <dbReference type="EMBL" id="GAH33663.1"/>
    </source>
</evidence>
<reference evidence="2" key="1">
    <citation type="journal article" date="2014" name="Front. Microbiol.">
        <title>High frequency of phylogenetically diverse reductive dehalogenase-homologous genes in deep subseafloor sedimentary metagenomes.</title>
        <authorList>
            <person name="Kawai M."/>
            <person name="Futagami T."/>
            <person name="Toyoda A."/>
            <person name="Takaki Y."/>
            <person name="Nishi S."/>
            <person name="Hori S."/>
            <person name="Arai W."/>
            <person name="Tsubouchi T."/>
            <person name="Morono Y."/>
            <person name="Uchiyama I."/>
            <person name="Ito T."/>
            <person name="Fujiyama A."/>
            <person name="Inagaki F."/>
            <person name="Takami H."/>
        </authorList>
    </citation>
    <scope>NUCLEOTIDE SEQUENCE</scope>
    <source>
        <strain evidence="2">Expedition CK06-06</strain>
    </source>
</reference>
<keyword evidence="1" id="KW-1133">Transmembrane helix</keyword>
<gene>
    <name evidence="2" type="ORF">S03H2_15475</name>
</gene>
<dbReference type="EMBL" id="BARU01007872">
    <property type="protein sequence ID" value="GAH33663.1"/>
    <property type="molecule type" value="Genomic_DNA"/>
</dbReference>
<protein>
    <submittedName>
        <fullName evidence="2">Uncharacterized protein</fullName>
    </submittedName>
</protein>
<organism evidence="2">
    <name type="scientific">marine sediment metagenome</name>
    <dbReference type="NCBI Taxonomy" id="412755"/>
    <lineage>
        <taxon>unclassified sequences</taxon>
        <taxon>metagenomes</taxon>
        <taxon>ecological metagenomes</taxon>
    </lineage>
</organism>
<feature type="transmembrane region" description="Helical" evidence="1">
    <location>
        <begin position="34"/>
        <end position="56"/>
    </location>
</feature>
<dbReference type="AlphaFoldDB" id="X1GKY2"/>
<keyword evidence="1" id="KW-0472">Membrane</keyword>
<feature type="transmembrane region" description="Helical" evidence="1">
    <location>
        <begin position="68"/>
        <end position="87"/>
    </location>
</feature>
<keyword evidence="1" id="KW-0812">Transmembrane</keyword>
<name>X1GKY2_9ZZZZ</name>
<sequence length="97" mass="10661">MIGMDFVSFIILLGISIVVSVVVHFVFKYYVMPGVWSFISKVIFGWIGAWLGSPVFGHWFCGVNYGEVYIIPAILGSLALLIIMIDLTKSIKGASAE</sequence>
<accession>X1GKY2</accession>
<comment type="caution">
    <text evidence="2">The sequence shown here is derived from an EMBL/GenBank/DDBJ whole genome shotgun (WGS) entry which is preliminary data.</text>
</comment>
<feature type="transmembrane region" description="Helical" evidence="1">
    <location>
        <begin position="6"/>
        <end position="27"/>
    </location>
</feature>
<evidence type="ECO:0000256" key="1">
    <source>
        <dbReference type="SAM" id="Phobius"/>
    </source>
</evidence>
<proteinExistence type="predicted"/>